<name>A0A926EWH5_9FIRM</name>
<keyword evidence="3" id="KW-1185">Reference proteome</keyword>
<dbReference type="InterPro" id="IPR012454">
    <property type="entry name" value="DUF1659"/>
</dbReference>
<comment type="caution">
    <text evidence="2">The sequence shown here is derived from an EMBL/GenBank/DDBJ whole genome shotgun (WGS) entry which is preliminary data.</text>
</comment>
<protein>
    <submittedName>
        <fullName evidence="2">DUF1659 domain-containing protein</fullName>
    </submittedName>
</protein>
<feature type="domain" description="DUF1659" evidence="1">
    <location>
        <begin position="3"/>
        <end position="72"/>
    </location>
</feature>
<dbReference type="EMBL" id="JACRTG010000012">
    <property type="protein sequence ID" value="MBC8587515.1"/>
    <property type="molecule type" value="Genomic_DNA"/>
</dbReference>
<dbReference type="Pfam" id="PF07872">
    <property type="entry name" value="DUF1659"/>
    <property type="match status" value="1"/>
</dbReference>
<proteinExistence type="predicted"/>
<accession>A0A926EWH5</accession>
<dbReference type="AlphaFoldDB" id="A0A926EWH5"/>
<dbReference type="RefSeq" id="WP_262428967.1">
    <property type="nucleotide sequence ID" value="NZ_JACRTG010000012.1"/>
</dbReference>
<evidence type="ECO:0000313" key="2">
    <source>
        <dbReference type="EMBL" id="MBC8587515.1"/>
    </source>
</evidence>
<gene>
    <name evidence="2" type="ORF">H8707_04580</name>
</gene>
<evidence type="ECO:0000259" key="1">
    <source>
        <dbReference type="Pfam" id="PF07872"/>
    </source>
</evidence>
<evidence type="ECO:0000313" key="3">
    <source>
        <dbReference type="Proteomes" id="UP000601171"/>
    </source>
</evidence>
<sequence length="73" mass="8000">MAIASLKEKTTLKLELDAGTVNGKQKVKSKSFNNVKTDATDESLHEVATTLAGLQQNDLLNVKRVEETLLTEE</sequence>
<dbReference type="Proteomes" id="UP000601171">
    <property type="component" value="Unassembled WGS sequence"/>
</dbReference>
<reference evidence="2" key="1">
    <citation type="submission" date="2020-08" db="EMBL/GenBank/DDBJ databases">
        <title>Genome public.</title>
        <authorList>
            <person name="Liu C."/>
            <person name="Sun Q."/>
        </authorList>
    </citation>
    <scope>NUCLEOTIDE SEQUENCE</scope>
    <source>
        <strain evidence="2">BX21</strain>
    </source>
</reference>
<organism evidence="2 3">
    <name type="scientific">Paratissierella segnis</name>
    <dbReference type="NCBI Taxonomy" id="2763679"/>
    <lineage>
        <taxon>Bacteria</taxon>
        <taxon>Bacillati</taxon>
        <taxon>Bacillota</taxon>
        <taxon>Tissierellia</taxon>
        <taxon>Tissierellales</taxon>
        <taxon>Tissierellaceae</taxon>
        <taxon>Paratissierella</taxon>
    </lineage>
</organism>